<dbReference type="InterPro" id="IPR036412">
    <property type="entry name" value="HAD-like_sf"/>
</dbReference>
<dbReference type="Gene3D" id="1.10.150.400">
    <property type="match status" value="1"/>
</dbReference>
<proteinExistence type="predicted"/>
<name>A0A7Y8KWN3_9BURK</name>
<evidence type="ECO:0000313" key="2">
    <source>
        <dbReference type="Proteomes" id="UP000545507"/>
    </source>
</evidence>
<dbReference type="RefSeq" id="WP_177133090.1">
    <property type="nucleotide sequence ID" value="NZ_VYGV01000003.1"/>
</dbReference>
<keyword evidence="2" id="KW-1185">Reference proteome</keyword>
<dbReference type="Proteomes" id="UP000545507">
    <property type="component" value="Unassembled WGS sequence"/>
</dbReference>
<sequence>MNQEIGAHELDTLLEQLAPQTKVLSLDCFDTILWRKVARPTDVFFSLQSLEPFRSAGITAALRAKAESELRRRKQLLTGNSEVTLEDIHRELLPHADPQGIAQAGEVEIACEIAHAFIFEPIARLIRSARAKGLRVIVVSDIYFTGQQLGHMLGALMGETADAISHIYCSCDFGASKTSGIWKEVLRREKVQPQQVFHLGDNRHADLQGPARHGIASAWLRQHPAAVTSQLEQRASAAVQLMPELRHTHAMPSYFHGLLAATDTETLSAAQQIGYRSLGPILYSFGRFIEQQIQALQAAGKLVKIAFLLRDGYLPAKVCEVLMGAEGLHQINVSRFTAIASSLQTKADVVQLLTSSLSESSMPAMAKQLLLPPSKAQALLDQATRSDQPTQTFTRLVLRDDTLKLVFQQSAAFRERMFTHVRQRTGLAPGETLVLVDLGYSGTAQTRLATVFKQAMDVDLFGLYLIASRVKGQQTDRKGLIDASWADERLILAMTAYIGLFEMMCTTPEASTVDYTEQGEPIRSQSNTARPQSEVVADIQAACLRFVADMARTPERHQPRQTPLELAQQAAADLGRLLYFPSAPEIACLSAFEFDFNLGTDLLLPTANLQAGIHEYRKEGFALMTQELKAMRVSYPMEMRQMDISLATTLLSAQRFGYSLAPSEASFRTTSIPTLIANRDQHALVQTLATATFDGYYRLHLPMSAAFDQSLLLGQTHEWLQLDSIQKVPLDDKEPGEDLALGEAVLLDGLEQVEGTLVKFSPGGMMYFPACGSKEHGKFMIRVVFRPVLARAESTDVASHSAHEAAAPYRPTITASSPIKEPV</sequence>
<protein>
    <submittedName>
        <fullName evidence="1">Uncharacterized protein</fullName>
    </submittedName>
</protein>
<dbReference type="Gene3D" id="3.40.50.1000">
    <property type="entry name" value="HAD superfamily/HAD-like"/>
    <property type="match status" value="1"/>
</dbReference>
<evidence type="ECO:0000313" key="1">
    <source>
        <dbReference type="EMBL" id="NWF44188.1"/>
    </source>
</evidence>
<dbReference type="AlphaFoldDB" id="A0A7Y8KWN3"/>
<accession>A0A7Y8KWN3</accession>
<dbReference type="InterPro" id="IPR023214">
    <property type="entry name" value="HAD_sf"/>
</dbReference>
<dbReference type="SUPFAM" id="SSF56784">
    <property type="entry name" value="HAD-like"/>
    <property type="match status" value="1"/>
</dbReference>
<dbReference type="Pfam" id="PF00702">
    <property type="entry name" value="Hydrolase"/>
    <property type="match status" value="1"/>
</dbReference>
<dbReference type="EMBL" id="VYGV01000003">
    <property type="protein sequence ID" value="NWF44188.1"/>
    <property type="molecule type" value="Genomic_DNA"/>
</dbReference>
<comment type="caution">
    <text evidence="1">The sequence shown here is derived from an EMBL/GenBank/DDBJ whole genome shotgun (WGS) entry which is preliminary data.</text>
</comment>
<reference evidence="1 2" key="1">
    <citation type="submission" date="2019-09" db="EMBL/GenBank/DDBJ databases">
        <title>Hydrogenophaga aromatica sp. nov., isolated from a para-xylene-degrading enrichment culture.</title>
        <authorList>
            <person name="Tancsics A."/>
            <person name="Banerjee S."/>
        </authorList>
    </citation>
    <scope>NUCLEOTIDE SEQUENCE [LARGE SCALE GENOMIC DNA]</scope>
    <source>
        <strain evidence="1 2">D2P1</strain>
    </source>
</reference>
<organism evidence="1 2">
    <name type="scientific">Hydrogenophaga aromaticivorans</name>
    <dbReference type="NCBI Taxonomy" id="2610898"/>
    <lineage>
        <taxon>Bacteria</taxon>
        <taxon>Pseudomonadati</taxon>
        <taxon>Pseudomonadota</taxon>
        <taxon>Betaproteobacteria</taxon>
        <taxon>Burkholderiales</taxon>
        <taxon>Comamonadaceae</taxon>
        <taxon>Hydrogenophaga</taxon>
    </lineage>
</organism>
<gene>
    <name evidence="1" type="ORF">F3K02_02815</name>
</gene>